<evidence type="ECO:0008006" key="5">
    <source>
        <dbReference type="Google" id="ProtNLM"/>
    </source>
</evidence>
<evidence type="ECO:0000313" key="4">
    <source>
        <dbReference type="Proteomes" id="UP000246303"/>
    </source>
</evidence>
<evidence type="ECO:0000256" key="1">
    <source>
        <dbReference type="SAM" id="MobiDB-lite"/>
    </source>
</evidence>
<dbReference type="OrthoDB" id="4229445at2"/>
<keyword evidence="2" id="KW-0732">Signal</keyword>
<keyword evidence="4" id="KW-1185">Reference proteome</keyword>
<proteinExistence type="predicted"/>
<feature type="region of interest" description="Disordered" evidence="1">
    <location>
        <begin position="33"/>
        <end position="93"/>
    </location>
</feature>
<comment type="caution">
    <text evidence="3">The sequence shown here is derived from an EMBL/GenBank/DDBJ whole genome shotgun (WGS) entry which is preliminary data.</text>
</comment>
<organism evidence="3 4">
    <name type="scientific">Arthrobacter psychrochitiniphilus</name>
    <dbReference type="NCBI Taxonomy" id="291045"/>
    <lineage>
        <taxon>Bacteria</taxon>
        <taxon>Bacillati</taxon>
        <taxon>Actinomycetota</taxon>
        <taxon>Actinomycetes</taxon>
        <taxon>Micrococcales</taxon>
        <taxon>Micrococcaceae</taxon>
        <taxon>Arthrobacter</taxon>
    </lineage>
</organism>
<dbReference type="AlphaFoldDB" id="A0A2V3E1H5"/>
<reference evidence="3 4" key="1">
    <citation type="submission" date="2018-05" db="EMBL/GenBank/DDBJ databases">
        <title>Genetic diversity of glacier-inhabiting Cryobacterium bacteria in China and description of Cryobacterium mengkeensis sp. nov. and Arthrobacter glacialis sp. nov.</title>
        <authorList>
            <person name="Liu Q."/>
            <person name="Xin Y.-H."/>
        </authorList>
    </citation>
    <scope>NUCLEOTIDE SEQUENCE [LARGE SCALE GENOMIC DNA]</scope>
    <source>
        <strain evidence="3 4">GP3</strain>
    </source>
</reference>
<feature type="compositionally biased region" description="Low complexity" evidence="1">
    <location>
        <begin position="68"/>
        <end position="81"/>
    </location>
</feature>
<protein>
    <recommendedName>
        <fullName evidence="5">Lipoprotein</fullName>
    </recommendedName>
</protein>
<name>A0A2V3E1H5_9MICC</name>
<feature type="signal peptide" evidence="2">
    <location>
        <begin position="1"/>
        <end position="31"/>
    </location>
</feature>
<sequence length="257" mass="26722">MAKQMSSMYKRSITTLGLGAALMMGMTGCMGGTKDVPTPIPMQKSATAQSTESAADGSDSDRGSSEVEPSATKEASAPAAANGKLTPAGTNLKIGDVAKTHSNSGEQGTDKYKEATFDTTVTKIVAGDPADLAKLEDSAKFAGQTPYYVFYESTLTSLSKPTAGMSDAYLDGHLKDGSKAQKLIVFGTLGNCKSGSFKTEGDGDAFSYVVGSTKTSCSVFLAPGGDAVTAASYSDSSFNYENYSDNPYRDKPVIWGK</sequence>
<evidence type="ECO:0000313" key="3">
    <source>
        <dbReference type="EMBL" id="PXA69084.1"/>
    </source>
</evidence>
<dbReference type="RefSeq" id="WP_110104371.1">
    <property type="nucleotide sequence ID" value="NZ_JACBZZ010000001.1"/>
</dbReference>
<evidence type="ECO:0000256" key="2">
    <source>
        <dbReference type="SAM" id="SignalP"/>
    </source>
</evidence>
<accession>A0A2V3E1H5</accession>
<dbReference type="EMBL" id="QHLZ01000001">
    <property type="protein sequence ID" value="PXA69084.1"/>
    <property type="molecule type" value="Genomic_DNA"/>
</dbReference>
<gene>
    <name evidence="3" type="ORF">CVS29_00410</name>
</gene>
<dbReference type="PROSITE" id="PS51257">
    <property type="entry name" value="PROKAR_LIPOPROTEIN"/>
    <property type="match status" value="1"/>
</dbReference>
<feature type="chain" id="PRO_5039486844" description="Lipoprotein" evidence="2">
    <location>
        <begin position="32"/>
        <end position="257"/>
    </location>
</feature>
<dbReference type="Proteomes" id="UP000246303">
    <property type="component" value="Unassembled WGS sequence"/>
</dbReference>